<sequence length="67" mass="7544">MGYGKELTNNGDDVFALIFHRSEVDQSLKLPTGFVNIQKTLGIKAYSNMNLAKLFVSLMLNIFYLTV</sequence>
<protein>
    <submittedName>
        <fullName evidence="1">Uncharacterized protein</fullName>
    </submittedName>
</protein>
<accession>A0AAC9W949</accession>
<organism evidence="1 2">
    <name type="scientific">Lactococcus lactis subsp. lactis</name>
    <name type="common">Streptococcus lactis</name>
    <dbReference type="NCBI Taxonomy" id="1360"/>
    <lineage>
        <taxon>Bacteria</taxon>
        <taxon>Bacillati</taxon>
        <taxon>Bacillota</taxon>
        <taxon>Bacilli</taxon>
        <taxon>Lactobacillales</taxon>
        <taxon>Streptococcaceae</taxon>
        <taxon>Lactococcus</taxon>
    </lineage>
</organism>
<gene>
    <name evidence="1" type="ORF">LLUC11_1127</name>
</gene>
<evidence type="ECO:0000313" key="1">
    <source>
        <dbReference type="EMBL" id="ARE13460.1"/>
    </source>
</evidence>
<proteinExistence type="predicted"/>
<dbReference type="AlphaFoldDB" id="A0AAC9W949"/>
<evidence type="ECO:0000313" key="2">
    <source>
        <dbReference type="Proteomes" id="UP000192067"/>
    </source>
</evidence>
<dbReference type="Proteomes" id="UP000192067">
    <property type="component" value="Chromosome"/>
</dbReference>
<reference evidence="1 2" key="1">
    <citation type="journal article" date="2017" name="BMC Genomics">
        <title>Comparative and functional genomics of the Lactococcus lactis taxon; insights into evolution and niche adaptation.</title>
        <authorList>
            <person name="Kelleher P."/>
            <person name="Bottacini F."/>
            <person name="Mahony J."/>
            <person name="Kilcawley K.N."/>
            <person name="van Sinderen D."/>
        </authorList>
    </citation>
    <scope>NUCLEOTIDE SEQUENCE [LARGE SCALE GENOMIC DNA]</scope>
    <source>
        <strain evidence="1 2">UC11</strain>
    </source>
</reference>
<dbReference type="EMBL" id="CP015904">
    <property type="protein sequence ID" value="ARE13460.1"/>
    <property type="molecule type" value="Genomic_DNA"/>
</dbReference>
<name>A0AAC9W949_LACLL</name>